<evidence type="ECO:0000313" key="2">
    <source>
        <dbReference type="EMBL" id="KZV22136.1"/>
    </source>
</evidence>
<evidence type="ECO:0000313" key="3">
    <source>
        <dbReference type="Proteomes" id="UP000250235"/>
    </source>
</evidence>
<dbReference type="Proteomes" id="UP000250235">
    <property type="component" value="Unassembled WGS sequence"/>
</dbReference>
<dbReference type="AlphaFoldDB" id="A0A2Z7AKZ7"/>
<proteinExistence type="predicted"/>
<evidence type="ECO:0000256" key="1">
    <source>
        <dbReference type="SAM" id="MobiDB-lite"/>
    </source>
</evidence>
<dbReference type="EMBL" id="KV014448">
    <property type="protein sequence ID" value="KZV22136.1"/>
    <property type="molecule type" value="Genomic_DNA"/>
</dbReference>
<protein>
    <submittedName>
        <fullName evidence="2">Uncharacterized protein</fullName>
    </submittedName>
</protein>
<reference evidence="2 3" key="1">
    <citation type="journal article" date="2015" name="Proc. Natl. Acad. Sci. U.S.A.">
        <title>The resurrection genome of Boea hygrometrica: A blueprint for survival of dehydration.</title>
        <authorList>
            <person name="Xiao L."/>
            <person name="Yang G."/>
            <person name="Zhang L."/>
            <person name="Yang X."/>
            <person name="Zhao S."/>
            <person name="Ji Z."/>
            <person name="Zhou Q."/>
            <person name="Hu M."/>
            <person name="Wang Y."/>
            <person name="Chen M."/>
            <person name="Xu Y."/>
            <person name="Jin H."/>
            <person name="Xiao X."/>
            <person name="Hu G."/>
            <person name="Bao F."/>
            <person name="Hu Y."/>
            <person name="Wan P."/>
            <person name="Li L."/>
            <person name="Deng X."/>
            <person name="Kuang T."/>
            <person name="Xiang C."/>
            <person name="Zhu J.K."/>
            <person name="Oliver M.J."/>
            <person name="He Y."/>
        </authorList>
    </citation>
    <scope>NUCLEOTIDE SEQUENCE [LARGE SCALE GENOMIC DNA]</scope>
    <source>
        <strain evidence="3">cv. XS01</strain>
    </source>
</reference>
<feature type="region of interest" description="Disordered" evidence="1">
    <location>
        <begin position="1"/>
        <end position="69"/>
    </location>
</feature>
<accession>A0A2Z7AKZ7</accession>
<feature type="compositionally biased region" description="Pro residues" evidence="1">
    <location>
        <begin position="1"/>
        <end position="17"/>
    </location>
</feature>
<organism evidence="2 3">
    <name type="scientific">Dorcoceras hygrometricum</name>
    <dbReference type="NCBI Taxonomy" id="472368"/>
    <lineage>
        <taxon>Eukaryota</taxon>
        <taxon>Viridiplantae</taxon>
        <taxon>Streptophyta</taxon>
        <taxon>Embryophyta</taxon>
        <taxon>Tracheophyta</taxon>
        <taxon>Spermatophyta</taxon>
        <taxon>Magnoliopsida</taxon>
        <taxon>eudicotyledons</taxon>
        <taxon>Gunneridae</taxon>
        <taxon>Pentapetalae</taxon>
        <taxon>asterids</taxon>
        <taxon>lamiids</taxon>
        <taxon>Lamiales</taxon>
        <taxon>Gesneriaceae</taxon>
        <taxon>Didymocarpoideae</taxon>
        <taxon>Trichosporeae</taxon>
        <taxon>Loxocarpinae</taxon>
        <taxon>Dorcoceras</taxon>
    </lineage>
</organism>
<sequence>MHSTRQPPPLAFGPPAPADLAGAPPAGPPPGTAGPNLTSPGPNPVARGSTNREKEAHRAALKHAAHGVSHIADGSAMISHLWTTPSPP</sequence>
<name>A0A2Z7AKZ7_9LAMI</name>
<gene>
    <name evidence="2" type="ORF">F511_36371</name>
</gene>
<keyword evidence="3" id="KW-1185">Reference proteome</keyword>